<dbReference type="RefSeq" id="WP_272739537.1">
    <property type="nucleotide sequence ID" value="NZ_JAQQKW010000001.1"/>
</dbReference>
<name>A0ABT5I998_9CAUL</name>
<reference evidence="2 3" key="1">
    <citation type="submission" date="2023-01" db="EMBL/GenBank/DDBJ databases">
        <title>Novel species of the genus Asticcacaulis isolated from rivers.</title>
        <authorList>
            <person name="Lu H."/>
        </authorList>
    </citation>
    <scope>NUCLEOTIDE SEQUENCE [LARGE SCALE GENOMIC DNA]</scope>
    <source>
        <strain evidence="2 3">DXS10W</strain>
    </source>
</reference>
<sequence>MGQKALKHTATADTGVFTRKRALRPLGIASEEGAMGSFSPVHELQARLSNELSKQPASAAIRDHKAFLIGMGLMIGSSAAAWFVIATVLTALAH</sequence>
<evidence type="ECO:0000256" key="1">
    <source>
        <dbReference type="SAM" id="Phobius"/>
    </source>
</evidence>
<evidence type="ECO:0000313" key="2">
    <source>
        <dbReference type="EMBL" id="MDC7692760.1"/>
    </source>
</evidence>
<gene>
    <name evidence="2" type="ORF">PQU94_00530</name>
</gene>
<proteinExistence type="predicted"/>
<evidence type="ECO:0000313" key="3">
    <source>
        <dbReference type="Proteomes" id="UP001216595"/>
    </source>
</evidence>
<dbReference type="EMBL" id="JAQQKW010000001">
    <property type="protein sequence ID" value="MDC7692760.1"/>
    <property type="molecule type" value="Genomic_DNA"/>
</dbReference>
<feature type="transmembrane region" description="Helical" evidence="1">
    <location>
        <begin position="66"/>
        <end position="93"/>
    </location>
</feature>
<dbReference type="Proteomes" id="UP001216595">
    <property type="component" value="Unassembled WGS sequence"/>
</dbReference>
<keyword evidence="1" id="KW-0812">Transmembrane</keyword>
<accession>A0ABT5I998</accession>
<comment type="caution">
    <text evidence="2">The sequence shown here is derived from an EMBL/GenBank/DDBJ whole genome shotgun (WGS) entry which is preliminary data.</text>
</comment>
<organism evidence="2 3">
    <name type="scientific">Asticcacaulis currens</name>
    <dbReference type="NCBI Taxonomy" id="2984210"/>
    <lineage>
        <taxon>Bacteria</taxon>
        <taxon>Pseudomonadati</taxon>
        <taxon>Pseudomonadota</taxon>
        <taxon>Alphaproteobacteria</taxon>
        <taxon>Caulobacterales</taxon>
        <taxon>Caulobacteraceae</taxon>
        <taxon>Asticcacaulis</taxon>
    </lineage>
</organism>
<keyword evidence="1" id="KW-1133">Transmembrane helix</keyword>
<protein>
    <submittedName>
        <fullName evidence="2">Uncharacterized protein</fullName>
    </submittedName>
</protein>
<keyword evidence="1" id="KW-0472">Membrane</keyword>
<keyword evidence="3" id="KW-1185">Reference proteome</keyword>